<name>A0A822Y9R0_NELNU</name>
<reference evidence="1 2" key="1">
    <citation type="journal article" date="2020" name="Mol. Biol. Evol.">
        <title>Distinct Expression and Methylation Patterns for Genes with Different Fates following a Single Whole-Genome Duplication in Flowering Plants.</title>
        <authorList>
            <person name="Shi T."/>
            <person name="Rahmani R.S."/>
            <person name="Gugger P.F."/>
            <person name="Wang M."/>
            <person name="Li H."/>
            <person name="Zhang Y."/>
            <person name="Li Z."/>
            <person name="Wang Q."/>
            <person name="Van de Peer Y."/>
            <person name="Marchal K."/>
            <person name="Chen J."/>
        </authorList>
    </citation>
    <scope>NUCLEOTIDE SEQUENCE [LARGE SCALE GENOMIC DNA]</scope>
    <source>
        <tissue evidence="1">Leaf</tissue>
    </source>
</reference>
<evidence type="ECO:0000313" key="1">
    <source>
        <dbReference type="EMBL" id="DAD30814.1"/>
    </source>
</evidence>
<proteinExistence type="predicted"/>
<sequence>MDGHNNSTITLELEVGGKKRDVYYSRLLLLA</sequence>
<gene>
    <name evidence="1" type="ORF">HUJ06_009665</name>
</gene>
<dbReference type="Proteomes" id="UP000607653">
    <property type="component" value="Unassembled WGS sequence"/>
</dbReference>
<dbReference type="EMBL" id="DUZY01000003">
    <property type="protein sequence ID" value="DAD30814.1"/>
    <property type="molecule type" value="Genomic_DNA"/>
</dbReference>
<dbReference type="AlphaFoldDB" id="A0A822Y9R0"/>
<protein>
    <submittedName>
        <fullName evidence="1">Uncharacterized protein</fullName>
    </submittedName>
</protein>
<keyword evidence="2" id="KW-1185">Reference proteome</keyword>
<organism evidence="1 2">
    <name type="scientific">Nelumbo nucifera</name>
    <name type="common">Sacred lotus</name>
    <dbReference type="NCBI Taxonomy" id="4432"/>
    <lineage>
        <taxon>Eukaryota</taxon>
        <taxon>Viridiplantae</taxon>
        <taxon>Streptophyta</taxon>
        <taxon>Embryophyta</taxon>
        <taxon>Tracheophyta</taxon>
        <taxon>Spermatophyta</taxon>
        <taxon>Magnoliopsida</taxon>
        <taxon>Proteales</taxon>
        <taxon>Nelumbonaceae</taxon>
        <taxon>Nelumbo</taxon>
    </lineage>
</organism>
<comment type="caution">
    <text evidence="1">The sequence shown here is derived from an EMBL/GenBank/DDBJ whole genome shotgun (WGS) entry which is preliminary data.</text>
</comment>
<accession>A0A822Y9R0</accession>
<evidence type="ECO:0000313" key="2">
    <source>
        <dbReference type="Proteomes" id="UP000607653"/>
    </source>
</evidence>